<evidence type="ECO:0000313" key="1">
    <source>
        <dbReference type="EMBL" id="KAF2597757.1"/>
    </source>
</evidence>
<organism evidence="1 2">
    <name type="scientific">Brassica cretica</name>
    <name type="common">Mustard</name>
    <dbReference type="NCBI Taxonomy" id="69181"/>
    <lineage>
        <taxon>Eukaryota</taxon>
        <taxon>Viridiplantae</taxon>
        <taxon>Streptophyta</taxon>
        <taxon>Embryophyta</taxon>
        <taxon>Tracheophyta</taxon>
        <taxon>Spermatophyta</taxon>
        <taxon>Magnoliopsida</taxon>
        <taxon>eudicotyledons</taxon>
        <taxon>Gunneridae</taxon>
        <taxon>Pentapetalae</taxon>
        <taxon>rosids</taxon>
        <taxon>malvids</taxon>
        <taxon>Brassicales</taxon>
        <taxon>Brassicaceae</taxon>
        <taxon>Brassiceae</taxon>
        <taxon>Brassica</taxon>
    </lineage>
</organism>
<dbReference type="Proteomes" id="UP000712281">
    <property type="component" value="Unassembled WGS sequence"/>
</dbReference>
<dbReference type="EMBL" id="QGKW02000717">
    <property type="protein sequence ID" value="KAF2597757.1"/>
    <property type="molecule type" value="Genomic_DNA"/>
</dbReference>
<sequence length="159" mass="17140">MFAFDAALDGGGTETDCTSDAAYASCLFMLELNFHSGSSIYSSQWFSCLASHTSRSNSPVAHPPSSHCRTCRGIQVDATLLMNPSGCNSVDEPEWIPYSNVKKADPFAISDGPITKSKSNKLIEKIVGLIQNMKSEEEFLGQATTSPTTFIYSAVSHNS</sequence>
<evidence type="ECO:0000313" key="2">
    <source>
        <dbReference type="Proteomes" id="UP000712281"/>
    </source>
</evidence>
<comment type="caution">
    <text evidence="1">The sequence shown here is derived from an EMBL/GenBank/DDBJ whole genome shotgun (WGS) entry which is preliminary data.</text>
</comment>
<name>A0A8S9KVL1_BRACR</name>
<protein>
    <submittedName>
        <fullName evidence="1">Uncharacterized protein</fullName>
    </submittedName>
</protein>
<proteinExistence type="predicted"/>
<gene>
    <name evidence="1" type="ORF">F2Q68_00010601</name>
</gene>
<accession>A0A8S9KVL1</accession>
<dbReference type="AlphaFoldDB" id="A0A8S9KVL1"/>
<reference evidence="1" key="1">
    <citation type="submission" date="2019-12" db="EMBL/GenBank/DDBJ databases">
        <title>Genome sequencing and annotation of Brassica cretica.</title>
        <authorList>
            <person name="Studholme D.J."/>
            <person name="Sarris P.F."/>
        </authorList>
    </citation>
    <scope>NUCLEOTIDE SEQUENCE</scope>
    <source>
        <strain evidence="1">PFS-001/15</strain>
        <tissue evidence="1">Leaf</tissue>
    </source>
</reference>